<organism evidence="4 5">
    <name type="scientific">Rhizopus oryzae</name>
    <name type="common">Mucormycosis agent</name>
    <name type="synonym">Rhizopus arrhizus var. delemar</name>
    <dbReference type="NCBI Taxonomy" id="64495"/>
    <lineage>
        <taxon>Eukaryota</taxon>
        <taxon>Fungi</taxon>
        <taxon>Fungi incertae sedis</taxon>
        <taxon>Mucoromycota</taxon>
        <taxon>Mucoromycotina</taxon>
        <taxon>Mucoromycetes</taxon>
        <taxon>Mucorales</taxon>
        <taxon>Mucorineae</taxon>
        <taxon>Rhizopodaceae</taxon>
        <taxon>Rhizopus</taxon>
    </lineage>
</organism>
<dbReference type="SMART" id="SM00343">
    <property type="entry name" value="ZnF_C2HC"/>
    <property type="match status" value="2"/>
</dbReference>
<dbReference type="SUPFAM" id="SSF57756">
    <property type="entry name" value="Retrovirus zinc finger-like domains"/>
    <property type="match status" value="1"/>
</dbReference>
<evidence type="ECO:0000259" key="3">
    <source>
        <dbReference type="PROSITE" id="PS50158"/>
    </source>
</evidence>
<keyword evidence="1" id="KW-0862">Zinc</keyword>
<dbReference type="Pfam" id="PF00098">
    <property type="entry name" value="zf-CCHC"/>
    <property type="match status" value="2"/>
</dbReference>
<name>A0A9P7C2Q2_RHIOR</name>
<dbReference type="AlphaFoldDB" id="A0A9P7C2Q2"/>
<dbReference type="InterPro" id="IPR036875">
    <property type="entry name" value="Znf_CCHC_sf"/>
</dbReference>
<evidence type="ECO:0000313" key="5">
    <source>
        <dbReference type="Proteomes" id="UP000717996"/>
    </source>
</evidence>
<reference evidence="4" key="1">
    <citation type="journal article" date="2020" name="Microb. Genom.">
        <title>Genetic diversity of clinical and environmental Mucorales isolates obtained from an investigation of mucormycosis cases among solid organ transplant recipients.</title>
        <authorList>
            <person name="Nguyen M.H."/>
            <person name="Kaul D."/>
            <person name="Muto C."/>
            <person name="Cheng S.J."/>
            <person name="Richter R.A."/>
            <person name="Bruno V.M."/>
            <person name="Liu G."/>
            <person name="Beyhan S."/>
            <person name="Sundermann A.J."/>
            <person name="Mounaud S."/>
            <person name="Pasculle A.W."/>
            <person name="Nierman W.C."/>
            <person name="Driscoll E."/>
            <person name="Cumbie R."/>
            <person name="Clancy C.J."/>
            <person name="Dupont C.L."/>
        </authorList>
    </citation>
    <scope>NUCLEOTIDE SEQUENCE</scope>
    <source>
        <strain evidence="4">GL16</strain>
    </source>
</reference>
<gene>
    <name evidence="4" type="ORF">G6F51_012745</name>
</gene>
<dbReference type="Gene3D" id="4.10.60.10">
    <property type="entry name" value="Zinc finger, CCHC-type"/>
    <property type="match status" value="1"/>
</dbReference>
<feature type="domain" description="CCHC-type" evidence="3">
    <location>
        <begin position="164"/>
        <end position="179"/>
    </location>
</feature>
<dbReference type="GO" id="GO:0008270">
    <property type="term" value="F:zinc ion binding"/>
    <property type="evidence" value="ECO:0007669"/>
    <property type="project" value="UniProtKB-KW"/>
</dbReference>
<sequence>MTGRKETMLEFLRLVAQQYPSRMGVLTQQFGSMKFAEINFEPTDNALTDFLANGIKFSDNSIVLPCRALDSQMKVVRLRLSNLPFLNESALLAGLQKSLQRYGDILDVGILFEPTTGTYMCTGYATLNIASETKNFKDLTHLIPWDEMEDFGFYAVWNQMPHYCRYCNEEGHVVVNCPKRRARYTCWNCGVDGHMAASCTRDKPSKRARKQTETVTVNPTVVEQNPVLPANQELPTNSDSIDTTKPSETEIKDQPENGN</sequence>
<keyword evidence="1" id="KW-0479">Metal-binding</keyword>
<accession>A0A9P7C2Q2</accession>
<feature type="compositionally biased region" description="Polar residues" evidence="2">
    <location>
        <begin position="233"/>
        <end position="244"/>
    </location>
</feature>
<dbReference type="Proteomes" id="UP000717996">
    <property type="component" value="Unassembled WGS sequence"/>
</dbReference>
<keyword evidence="1" id="KW-0863">Zinc-finger</keyword>
<proteinExistence type="predicted"/>
<feature type="domain" description="CCHC-type" evidence="3">
    <location>
        <begin position="186"/>
        <end position="201"/>
    </location>
</feature>
<dbReference type="InterPro" id="IPR001878">
    <property type="entry name" value="Znf_CCHC"/>
</dbReference>
<evidence type="ECO:0000313" key="4">
    <source>
        <dbReference type="EMBL" id="KAG1533187.1"/>
    </source>
</evidence>
<evidence type="ECO:0000256" key="1">
    <source>
        <dbReference type="PROSITE-ProRule" id="PRU00047"/>
    </source>
</evidence>
<feature type="compositionally biased region" description="Basic and acidic residues" evidence="2">
    <location>
        <begin position="245"/>
        <end position="259"/>
    </location>
</feature>
<dbReference type="PROSITE" id="PS50158">
    <property type="entry name" value="ZF_CCHC"/>
    <property type="match status" value="2"/>
</dbReference>
<protein>
    <recommendedName>
        <fullName evidence="3">CCHC-type domain-containing protein</fullName>
    </recommendedName>
</protein>
<dbReference type="GO" id="GO:0003676">
    <property type="term" value="F:nucleic acid binding"/>
    <property type="evidence" value="ECO:0007669"/>
    <property type="project" value="InterPro"/>
</dbReference>
<dbReference type="EMBL" id="JAANIT010004028">
    <property type="protein sequence ID" value="KAG1533187.1"/>
    <property type="molecule type" value="Genomic_DNA"/>
</dbReference>
<feature type="region of interest" description="Disordered" evidence="2">
    <location>
        <begin position="222"/>
        <end position="259"/>
    </location>
</feature>
<comment type="caution">
    <text evidence="4">The sequence shown here is derived from an EMBL/GenBank/DDBJ whole genome shotgun (WGS) entry which is preliminary data.</text>
</comment>
<evidence type="ECO:0000256" key="2">
    <source>
        <dbReference type="SAM" id="MobiDB-lite"/>
    </source>
</evidence>